<evidence type="ECO:0000256" key="4">
    <source>
        <dbReference type="ARBA" id="ARBA00022989"/>
    </source>
</evidence>
<feature type="transmembrane region" description="Helical" evidence="6">
    <location>
        <begin position="222"/>
        <end position="245"/>
    </location>
</feature>
<gene>
    <name evidence="7" type="ORF">SAMN04488052_10527</name>
</gene>
<proteinExistence type="inferred from homology"/>
<dbReference type="PANTHER" id="PTHR43483:SF3">
    <property type="entry name" value="MEMBRANE TRANSPORTER PROTEIN HI_0806-RELATED"/>
    <property type="match status" value="1"/>
</dbReference>
<evidence type="ECO:0000256" key="5">
    <source>
        <dbReference type="ARBA" id="ARBA00023136"/>
    </source>
</evidence>
<dbReference type="PANTHER" id="PTHR43483">
    <property type="entry name" value="MEMBRANE TRANSPORTER PROTEIN HI_0806-RELATED"/>
    <property type="match status" value="1"/>
</dbReference>
<evidence type="ECO:0000256" key="3">
    <source>
        <dbReference type="ARBA" id="ARBA00022692"/>
    </source>
</evidence>
<dbReference type="STRING" id="406100.SAMN04488052_10527"/>
<comment type="similarity">
    <text evidence="2 6">Belongs to the 4-toluene sulfonate uptake permease (TSUP) (TC 2.A.102) family.</text>
</comment>
<feature type="transmembrane region" description="Helical" evidence="6">
    <location>
        <begin position="94"/>
        <end position="127"/>
    </location>
</feature>
<keyword evidence="3 6" id="KW-0812">Transmembrane</keyword>
<evidence type="ECO:0000256" key="2">
    <source>
        <dbReference type="ARBA" id="ARBA00009142"/>
    </source>
</evidence>
<feature type="transmembrane region" description="Helical" evidence="6">
    <location>
        <begin position="188"/>
        <end position="210"/>
    </location>
</feature>
<dbReference type="GO" id="GO:0005886">
    <property type="term" value="C:plasma membrane"/>
    <property type="evidence" value="ECO:0007669"/>
    <property type="project" value="UniProtKB-SubCell"/>
</dbReference>
<feature type="transmembrane region" description="Helical" evidence="6">
    <location>
        <begin position="55"/>
        <end position="73"/>
    </location>
</feature>
<feature type="transmembrane region" description="Helical" evidence="6">
    <location>
        <begin position="153"/>
        <end position="176"/>
    </location>
</feature>
<dbReference type="Proteomes" id="UP000199657">
    <property type="component" value="Unassembled WGS sequence"/>
</dbReference>
<sequence>MGEMALGGVIGLILGLLATGVFAGVLAGLLGVGGGIVVVPVLFQVFALLDIDPAVRMHLAVGTSLAIIVPTSLRSARAHYRAGTVDTGLLRDLGVSLVVGVLLGVVLSAVVSGAVLTAVFGVMAMLVAANMARRGGPPRVTVEPPRGAVRHGIGAFIGSVSTMMGIGGGTLSVPILDALGYPIRRSIGTAAAIGTVISVPGTVGFVWAGWGAEALPPLSFGYVSLLGVAVIAPLTVACAPIGVKLAMRMDTTHLKRAFAIFLFATAVTMLYSVVSG</sequence>
<protein>
    <recommendedName>
        <fullName evidence="6">Probable membrane transporter protein</fullName>
    </recommendedName>
</protein>
<dbReference type="EMBL" id="FOEG01000005">
    <property type="protein sequence ID" value="SEO95933.1"/>
    <property type="molecule type" value="Genomic_DNA"/>
</dbReference>
<evidence type="ECO:0000256" key="1">
    <source>
        <dbReference type="ARBA" id="ARBA00004141"/>
    </source>
</evidence>
<dbReference type="Pfam" id="PF01925">
    <property type="entry name" value="TauE"/>
    <property type="match status" value="1"/>
</dbReference>
<feature type="transmembrane region" description="Helical" evidence="6">
    <location>
        <begin position="257"/>
        <end position="274"/>
    </location>
</feature>
<dbReference type="AlphaFoldDB" id="A0A1H8TZH7"/>
<comment type="subcellular location">
    <subcellularLocation>
        <location evidence="6">Cell membrane</location>
        <topology evidence="6">Multi-pass membrane protein</topology>
    </subcellularLocation>
    <subcellularLocation>
        <location evidence="1">Membrane</location>
        <topology evidence="1">Multi-pass membrane protein</topology>
    </subcellularLocation>
</comment>
<keyword evidence="8" id="KW-1185">Reference proteome</keyword>
<keyword evidence="6" id="KW-1003">Cell membrane</keyword>
<accession>A0A1H8TZH7</accession>
<evidence type="ECO:0000313" key="7">
    <source>
        <dbReference type="EMBL" id="SEO95933.1"/>
    </source>
</evidence>
<keyword evidence="4 6" id="KW-1133">Transmembrane helix</keyword>
<dbReference type="RefSeq" id="WP_171909917.1">
    <property type="nucleotide sequence ID" value="NZ_FOEG01000005.1"/>
</dbReference>
<evidence type="ECO:0000256" key="6">
    <source>
        <dbReference type="RuleBase" id="RU363041"/>
    </source>
</evidence>
<dbReference type="InterPro" id="IPR002781">
    <property type="entry name" value="TM_pro_TauE-like"/>
</dbReference>
<reference evidence="7 8" key="1">
    <citation type="submission" date="2016-10" db="EMBL/GenBank/DDBJ databases">
        <authorList>
            <person name="de Groot N.N."/>
        </authorList>
    </citation>
    <scope>NUCLEOTIDE SEQUENCE [LARGE SCALE GENOMIC DNA]</scope>
    <source>
        <strain evidence="7 8">CGMCC 1.6291</strain>
    </source>
</reference>
<keyword evidence="5 6" id="KW-0472">Membrane</keyword>
<evidence type="ECO:0000313" key="8">
    <source>
        <dbReference type="Proteomes" id="UP000199657"/>
    </source>
</evidence>
<name>A0A1H8TZH7_9GAMM</name>
<feature type="transmembrane region" description="Helical" evidence="6">
    <location>
        <begin position="12"/>
        <end position="43"/>
    </location>
</feature>
<organism evidence="7 8">
    <name type="scientific">Aquisalimonas asiatica</name>
    <dbReference type="NCBI Taxonomy" id="406100"/>
    <lineage>
        <taxon>Bacteria</taxon>
        <taxon>Pseudomonadati</taxon>
        <taxon>Pseudomonadota</taxon>
        <taxon>Gammaproteobacteria</taxon>
        <taxon>Chromatiales</taxon>
        <taxon>Ectothiorhodospiraceae</taxon>
        <taxon>Aquisalimonas</taxon>
    </lineage>
</organism>